<dbReference type="PANTHER" id="PTHR23081:SF36">
    <property type="entry name" value="RNA POLYMERASE II SUBUNIT A C-TERMINAL DOMAIN PHOSPHATASE"/>
    <property type="match status" value="1"/>
</dbReference>
<accession>A0ABD3LYT5</accession>
<feature type="compositionally biased region" description="Acidic residues" evidence="8">
    <location>
        <begin position="978"/>
        <end position="987"/>
    </location>
</feature>
<evidence type="ECO:0000256" key="5">
    <source>
        <dbReference type="ARBA" id="ARBA00047761"/>
    </source>
</evidence>
<sequence length="1000" mass="109965">MASSSPKPTPIELPLPDSPLLLAKNVTTFRDLNTALKDGILPPTLDVHIRWLVESGSLVHQGEKIAQLTYSFHGTASPPLFDRAIPNFGRTNSGGLQGSNDAPPTPPRRGSNPNSNDCNANNRSKTRKRSDRRNRAGGQKMTRENNDAVSPNKNRVSVENNSFTSKELRAPSSGFLRVVYMKPLALDAVQITLFGASGLEMSVVKLILAAIEPCEHPAVVGGLCAVCGADPRAQTNVSHHDHHSHPSKKLFKDVSPQIQLPSHSPKGGDKKKRRKLEFQAKVAPSIPSSTSQHNVVGTSAAAINTKSIDAATKAPTVTESKPTPATKPTVVRSLSSLLSGATATQKLQEPPNQMASQQRPIPNRPRQTVMPSSSAAPIANGDSNMSKVTVSGGVTIAISESEAKSISEASSKKLREEKKLCLVLDLDHTLLHATDDYRAGRFVADEVLIDSSNSEKESSIQQTGKPSTTANPEKREDVRSILLPVELPAFMQQQYVQQKMEQQRQGGTKFCLAPLPQQRQDANGCIIMRHFVKLRPYLKEFFAQIQSTYQLSIYTAGTRAYAEQVAVMICRYLVGAILDEEGLNDLRSKVKQNDDEIRRCTANVARMKQLQIAKASSTDVVPCKAASKNKSVSFGVGSDGGTTDEKGAAGASCAKSTTSGNGEAKEMSNCQLADREEQLLHLSEERDRLQQELKDSEELEMQAMELSRKLFGSRIVSRTDVGDLGKDVKSLKRVFPCGGLMAAILDDREDVWANASNNTSGRPGEPPDNLLLVKPYHWQPFNGYADVNNSSGQDLSIGDDTRGNLDEIDNDEDEQLLWTADILRRLHDRYYSRSLSDDEREKLSVPTLLKQMRKETFNQSPKVNIVFSGLIPVNMQMKNRPHVVRYAEELGAKVLPRISDDVTHVVAARDRSEKIGQARREVPGCYIVHTSWLMECYWSLYRRDVRPHHMGAVPPQPVKQHTLVNAARQPEPSHQLSDGDESDDDFADDLEKEMMLQGAL</sequence>
<feature type="domain" description="BRCT" evidence="9">
    <location>
        <begin position="863"/>
        <end position="937"/>
    </location>
</feature>
<feature type="compositionally biased region" description="Low complexity" evidence="8">
    <location>
        <begin position="111"/>
        <end position="123"/>
    </location>
</feature>
<feature type="region of interest" description="Disordered" evidence="8">
    <location>
        <begin position="967"/>
        <end position="987"/>
    </location>
</feature>
<dbReference type="InterPro" id="IPR001357">
    <property type="entry name" value="BRCT_dom"/>
</dbReference>
<dbReference type="PANTHER" id="PTHR23081">
    <property type="entry name" value="RNA POLYMERASE II CTD PHOSPHATASE"/>
    <property type="match status" value="1"/>
</dbReference>
<feature type="compositionally biased region" description="Basic residues" evidence="8">
    <location>
        <begin position="240"/>
        <end position="249"/>
    </location>
</feature>
<dbReference type="GO" id="GO:0005634">
    <property type="term" value="C:nucleus"/>
    <property type="evidence" value="ECO:0007669"/>
    <property type="project" value="UniProtKB-SubCell"/>
</dbReference>
<dbReference type="SMART" id="SM00577">
    <property type="entry name" value="CPDc"/>
    <property type="match status" value="1"/>
</dbReference>
<evidence type="ECO:0000256" key="6">
    <source>
        <dbReference type="ARBA" id="ARBA00048336"/>
    </source>
</evidence>
<comment type="subcellular location">
    <subcellularLocation>
        <location evidence="1">Nucleus</location>
    </subcellularLocation>
</comment>
<feature type="region of interest" description="Disordered" evidence="8">
    <location>
        <begin position="453"/>
        <end position="475"/>
    </location>
</feature>
<feature type="coiled-coil region" evidence="7">
    <location>
        <begin position="672"/>
        <end position="709"/>
    </location>
</feature>
<evidence type="ECO:0000256" key="8">
    <source>
        <dbReference type="SAM" id="MobiDB-lite"/>
    </source>
</evidence>
<feature type="region of interest" description="Disordered" evidence="8">
    <location>
        <begin position="236"/>
        <end position="273"/>
    </location>
</feature>
<dbReference type="GO" id="GO:0004722">
    <property type="term" value="F:protein serine/threonine phosphatase activity"/>
    <property type="evidence" value="ECO:0007669"/>
    <property type="project" value="UniProtKB-EC"/>
</dbReference>
<dbReference type="InterPro" id="IPR039189">
    <property type="entry name" value="Fcp1"/>
</dbReference>
<feature type="compositionally biased region" description="Polar residues" evidence="8">
    <location>
        <begin position="459"/>
        <end position="471"/>
    </location>
</feature>
<gene>
    <name evidence="10" type="ORF">ACHAWU_009936</name>
</gene>
<evidence type="ECO:0000259" key="9">
    <source>
        <dbReference type="PROSITE" id="PS50172"/>
    </source>
</evidence>
<dbReference type="AlphaFoldDB" id="A0ABD3LYT5"/>
<dbReference type="EMBL" id="JALLBG020000303">
    <property type="protein sequence ID" value="KAL3756542.1"/>
    <property type="molecule type" value="Genomic_DNA"/>
</dbReference>
<dbReference type="SUPFAM" id="SSF52113">
    <property type="entry name" value="BRCT domain"/>
    <property type="match status" value="1"/>
</dbReference>
<protein>
    <recommendedName>
        <fullName evidence="2">protein-serine/threonine phosphatase</fullName>
        <ecNumber evidence="2">3.1.3.16</ecNumber>
    </recommendedName>
</protein>
<name>A0ABD3LYT5_9STRA</name>
<dbReference type="InterPro" id="IPR004274">
    <property type="entry name" value="FCP1_dom"/>
</dbReference>
<dbReference type="EC" id="3.1.3.16" evidence="2"/>
<comment type="catalytic activity">
    <reaction evidence="5">
        <text>O-phospho-L-seryl-[protein] + H2O = L-seryl-[protein] + phosphate</text>
        <dbReference type="Rhea" id="RHEA:20629"/>
        <dbReference type="Rhea" id="RHEA-COMP:9863"/>
        <dbReference type="Rhea" id="RHEA-COMP:11604"/>
        <dbReference type="ChEBI" id="CHEBI:15377"/>
        <dbReference type="ChEBI" id="CHEBI:29999"/>
        <dbReference type="ChEBI" id="CHEBI:43474"/>
        <dbReference type="ChEBI" id="CHEBI:83421"/>
        <dbReference type="EC" id="3.1.3.16"/>
    </reaction>
</comment>
<dbReference type="InterPro" id="IPR036412">
    <property type="entry name" value="HAD-like_sf"/>
</dbReference>
<organism evidence="10 11">
    <name type="scientific">Discostella pseudostelligera</name>
    <dbReference type="NCBI Taxonomy" id="259834"/>
    <lineage>
        <taxon>Eukaryota</taxon>
        <taxon>Sar</taxon>
        <taxon>Stramenopiles</taxon>
        <taxon>Ochrophyta</taxon>
        <taxon>Bacillariophyta</taxon>
        <taxon>Coscinodiscophyceae</taxon>
        <taxon>Thalassiosirophycidae</taxon>
        <taxon>Stephanodiscales</taxon>
        <taxon>Stephanodiscaceae</taxon>
        <taxon>Discostella</taxon>
    </lineage>
</organism>
<dbReference type="PROSITE" id="PS50172">
    <property type="entry name" value="BRCT"/>
    <property type="match status" value="1"/>
</dbReference>
<dbReference type="Pfam" id="PF03031">
    <property type="entry name" value="NIF"/>
    <property type="match status" value="1"/>
</dbReference>
<dbReference type="Proteomes" id="UP001530293">
    <property type="component" value="Unassembled WGS sequence"/>
</dbReference>
<feature type="compositionally biased region" description="Polar residues" evidence="8">
    <location>
        <begin position="89"/>
        <end position="102"/>
    </location>
</feature>
<keyword evidence="7" id="KW-0175">Coiled coil</keyword>
<comment type="catalytic activity">
    <reaction evidence="6">
        <text>O-phospho-L-threonyl-[protein] + H2O = L-threonyl-[protein] + phosphate</text>
        <dbReference type="Rhea" id="RHEA:47004"/>
        <dbReference type="Rhea" id="RHEA-COMP:11060"/>
        <dbReference type="Rhea" id="RHEA-COMP:11605"/>
        <dbReference type="ChEBI" id="CHEBI:15377"/>
        <dbReference type="ChEBI" id="CHEBI:30013"/>
        <dbReference type="ChEBI" id="CHEBI:43474"/>
        <dbReference type="ChEBI" id="CHEBI:61977"/>
        <dbReference type="EC" id="3.1.3.16"/>
    </reaction>
</comment>
<evidence type="ECO:0000256" key="4">
    <source>
        <dbReference type="ARBA" id="ARBA00023242"/>
    </source>
</evidence>
<dbReference type="SUPFAM" id="SSF56784">
    <property type="entry name" value="HAD-like"/>
    <property type="match status" value="1"/>
</dbReference>
<evidence type="ECO:0000256" key="2">
    <source>
        <dbReference type="ARBA" id="ARBA00013081"/>
    </source>
</evidence>
<proteinExistence type="predicted"/>
<keyword evidence="3" id="KW-0378">Hydrolase</keyword>
<dbReference type="CDD" id="cd17729">
    <property type="entry name" value="BRCT_CTDP1"/>
    <property type="match status" value="1"/>
</dbReference>
<keyword evidence="11" id="KW-1185">Reference proteome</keyword>
<dbReference type="Gene3D" id="3.40.50.10190">
    <property type="entry name" value="BRCT domain"/>
    <property type="match status" value="1"/>
</dbReference>
<feature type="region of interest" description="Disordered" evidence="8">
    <location>
        <begin position="345"/>
        <end position="384"/>
    </location>
</feature>
<evidence type="ECO:0000256" key="1">
    <source>
        <dbReference type="ARBA" id="ARBA00004123"/>
    </source>
</evidence>
<evidence type="ECO:0000313" key="11">
    <source>
        <dbReference type="Proteomes" id="UP001530293"/>
    </source>
</evidence>
<evidence type="ECO:0000313" key="10">
    <source>
        <dbReference type="EMBL" id="KAL3756542.1"/>
    </source>
</evidence>
<evidence type="ECO:0000256" key="3">
    <source>
        <dbReference type="ARBA" id="ARBA00022801"/>
    </source>
</evidence>
<dbReference type="InterPro" id="IPR023214">
    <property type="entry name" value="HAD_sf"/>
</dbReference>
<keyword evidence="4" id="KW-0539">Nucleus</keyword>
<dbReference type="InterPro" id="IPR036420">
    <property type="entry name" value="BRCT_dom_sf"/>
</dbReference>
<feature type="compositionally biased region" description="Polar residues" evidence="8">
    <location>
        <begin position="147"/>
        <end position="164"/>
    </location>
</feature>
<feature type="region of interest" description="Disordered" evidence="8">
    <location>
        <begin position="634"/>
        <end position="667"/>
    </location>
</feature>
<comment type="caution">
    <text evidence="10">The sequence shown here is derived from an EMBL/GenBank/DDBJ whole genome shotgun (WGS) entry which is preliminary data.</text>
</comment>
<feature type="region of interest" description="Disordered" evidence="8">
    <location>
        <begin position="81"/>
        <end position="164"/>
    </location>
</feature>
<evidence type="ECO:0000256" key="7">
    <source>
        <dbReference type="SAM" id="Coils"/>
    </source>
</evidence>
<dbReference type="Gene3D" id="3.40.50.1000">
    <property type="entry name" value="HAD superfamily/HAD-like"/>
    <property type="match status" value="2"/>
</dbReference>
<reference evidence="10 11" key="1">
    <citation type="submission" date="2024-10" db="EMBL/GenBank/DDBJ databases">
        <title>Updated reference genomes for cyclostephanoid diatoms.</title>
        <authorList>
            <person name="Roberts W.R."/>
            <person name="Alverson A.J."/>
        </authorList>
    </citation>
    <scope>NUCLEOTIDE SEQUENCE [LARGE SCALE GENOMIC DNA]</scope>
    <source>
        <strain evidence="10 11">AJA232-27</strain>
    </source>
</reference>
<dbReference type="Pfam" id="PF00533">
    <property type="entry name" value="BRCT"/>
    <property type="match status" value="1"/>
</dbReference>